<dbReference type="InterPro" id="IPR002110">
    <property type="entry name" value="Ankyrin_rpt"/>
</dbReference>
<feature type="compositionally biased region" description="Low complexity" evidence="5">
    <location>
        <begin position="343"/>
        <end position="373"/>
    </location>
</feature>
<dbReference type="EMBL" id="JAEPRC010000743">
    <property type="protein sequence ID" value="KAG2192265.1"/>
    <property type="molecule type" value="Genomic_DNA"/>
</dbReference>
<gene>
    <name evidence="6" type="ORF">INT46_007190</name>
</gene>
<dbReference type="GO" id="GO:0004857">
    <property type="term" value="F:enzyme inhibitor activity"/>
    <property type="evidence" value="ECO:0007669"/>
    <property type="project" value="TreeGrafter"/>
</dbReference>
<comment type="similarity">
    <text evidence="3">Belongs to the NRARP family.</text>
</comment>
<keyword evidence="1" id="KW-0217">Developmental protein</keyword>
<keyword evidence="7" id="KW-1185">Reference proteome</keyword>
<organism evidence="6 7">
    <name type="scientific">Mucor plumbeus</name>
    <dbReference type="NCBI Taxonomy" id="97098"/>
    <lineage>
        <taxon>Eukaryota</taxon>
        <taxon>Fungi</taxon>
        <taxon>Fungi incertae sedis</taxon>
        <taxon>Mucoromycota</taxon>
        <taxon>Mucoromycotina</taxon>
        <taxon>Mucoromycetes</taxon>
        <taxon>Mucorales</taxon>
        <taxon>Mucorineae</taxon>
        <taxon>Mucoraceae</taxon>
        <taxon>Mucor</taxon>
    </lineage>
</organism>
<dbReference type="InterPro" id="IPR051226">
    <property type="entry name" value="PP1_Regulatory_Subunit"/>
</dbReference>
<dbReference type="SUPFAM" id="SSF48403">
    <property type="entry name" value="Ankyrin repeat"/>
    <property type="match status" value="2"/>
</dbReference>
<feature type="region of interest" description="Disordered" evidence="5">
    <location>
        <begin position="330"/>
        <end position="376"/>
    </location>
</feature>
<evidence type="ECO:0000256" key="4">
    <source>
        <dbReference type="PROSITE-ProRule" id="PRU00023"/>
    </source>
</evidence>
<dbReference type="PROSITE" id="PS50297">
    <property type="entry name" value="ANK_REP_REGION"/>
    <property type="match status" value="1"/>
</dbReference>
<evidence type="ECO:0000256" key="3">
    <source>
        <dbReference type="ARBA" id="ARBA00038386"/>
    </source>
</evidence>
<keyword evidence="2" id="KW-0677">Repeat</keyword>
<dbReference type="Gene3D" id="1.25.40.20">
    <property type="entry name" value="Ankyrin repeat-containing domain"/>
    <property type="match status" value="2"/>
</dbReference>
<evidence type="ECO:0000256" key="2">
    <source>
        <dbReference type="ARBA" id="ARBA00022737"/>
    </source>
</evidence>
<protein>
    <submittedName>
        <fullName evidence="6">Uncharacterized protein</fullName>
    </submittedName>
</protein>
<reference evidence="6" key="1">
    <citation type="submission" date="2020-12" db="EMBL/GenBank/DDBJ databases">
        <title>Metabolic potential, ecology and presence of endohyphal bacteria is reflected in genomic diversity of Mucoromycotina.</title>
        <authorList>
            <person name="Muszewska A."/>
            <person name="Okrasinska A."/>
            <person name="Steczkiewicz K."/>
            <person name="Drgas O."/>
            <person name="Orlowska M."/>
            <person name="Perlinska-Lenart U."/>
            <person name="Aleksandrzak-Piekarczyk T."/>
            <person name="Szatraj K."/>
            <person name="Zielenkiewicz U."/>
            <person name="Pilsyk S."/>
            <person name="Malc E."/>
            <person name="Mieczkowski P."/>
            <person name="Kruszewska J.S."/>
            <person name="Biernat P."/>
            <person name="Pawlowska J."/>
        </authorList>
    </citation>
    <scope>NUCLEOTIDE SEQUENCE</scope>
    <source>
        <strain evidence="6">CBS 226.32</strain>
    </source>
</reference>
<evidence type="ECO:0000256" key="1">
    <source>
        <dbReference type="ARBA" id="ARBA00022473"/>
    </source>
</evidence>
<comment type="caution">
    <text evidence="6">The sequence shown here is derived from an EMBL/GenBank/DDBJ whole genome shotgun (WGS) entry which is preliminary data.</text>
</comment>
<dbReference type="OrthoDB" id="428895at2759"/>
<dbReference type="PANTHER" id="PTHR24179:SF21">
    <property type="entry name" value="MYOSIN BINDING SUBUNIT, ISOFORM O"/>
    <property type="match status" value="1"/>
</dbReference>
<dbReference type="PANTHER" id="PTHR24179">
    <property type="entry name" value="PROTEIN PHOSPHATASE 1 REGULATORY SUBUNIT 12"/>
    <property type="match status" value="1"/>
</dbReference>
<evidence type="ECO:0000313" key="7">
    <source>
        <dbReference type="Proteomes" id="UP000650833"/>
    </source>
</evidence>
<dbReference type="Pfam" id="PF12796">
    <property type="entry name" value="Ank_2"/>
    <property type="match status" value="1"/>
</dbReference>
<dbReference type="GO" id="GO:0005737">
    <property type="term" value="C:cytoplasm"/>
    <property type="evidence" value="ECO:0007669"/>
    <property type="project" value="TreeGrafter"/>
</dbReference>
<proteinExistence type="inferred from homology"/>
<dbReference type="InterPro" id="IPR036770">
    <property type="entry name" value="Ankyrin_rpt-contain_sf"/>
</dbReference>
<accession>A0A8H7QHK9</accession>
<sequence length="541" mass="61481">MSTIAVAAMVSPKSQHASTKPCTSASCCSPSRLWKSIQLLINTDQREEFRKLFNDDEKLPHLVRVVLTCRLSNNPLVYKNTMKIVDARLSGKFGKISATDLNALELALLQKHDHIAFSILQVLKQNATPAQCKQFLNHQWGKKKGNTALHLAAFWGMSKIVRLMLEMGADPTTQNNRQLRPIDCTTHSEIIVQLQQSNNVVAKQQQQQQQQQQQEQQQQQQKQQRLSPSPPSSLLLKKAERLLRPLQTTATSTDQYIVQEDIRAPIMSPLSFSSSSSSSSSLSSFDHHCWTPPTSPIPHVESPILSIEKVIEEKVLQQRDSLLIERPGCFPRQTTMTSDHSIVGNDNKQQQVGNDDNKNNNNNDDNGDINNNNNDDDRIVLRKQKKVQFNSETILMDACIRGDKDELMEYIEKQDFKLDSIRDVQNRSLLHIALMHGHEHLVNYLFDKININYSDNDGWTCLHYAAALGLWQSLQFIASLPYCNINARTNHGLKIEDCPESEFGRRKCRIWLERVSRMKSPTTATKKQILIKKQSASNLSV</sequence>
<evidence type="ECO:0000313" key="6">
    <source>
        <dbReference type="EMBL" id="KAG2192265.1"/>
    </source>
</evidence>
<dbReference type="GO" id="GO:0019208">
    <property type="term" value="F:phosphatase regulator activity"/>
    <property type="evidence" value="ECO:0007669"/>
    <property type="project" value="TreeGrafter"/>
</dbReference>
<feature type="region of interest" description="Disordered" evidence="5">
    <location>
        <begin position="212"/>
        <end position="232"/>
    </location>
</feature>
<feature type="repeat" description="ANK" evidence="4">
    <location>
        <begin position="144"/>
        <end position="176"/>
    </location>
</feature>
<evidence type="ECO:0000256" key="5">
    <source>
        <dbReference type="SAM" id="MobiDB-lite"/>
    </source>
</evidence>
<dbReference type="Pfam" id="PF00023">
    <property type="entry name" value="Ank"/>
    <property type="match status" value="1"/>
</dbReference>
<dbReference type="AlphaFoldDB" id="A0A8H7QHK9"/>
<keyword evidence="4" id="KW-0040">ANK repeat</keyword>
<dbReference type="Proteomes" id="UP000650833">
    <property type="component" value="Unassembled WGS sequence"/>
</dbReference>
<name>A0A8H7QHK9_9FUNG</name>
<dbReference type="PROSITE" id="PS50088">
    <property type="entry name" value="ANK_REPEAT"/>
    <property type="match status" value="1"/>
</dbReference>
<dbReference type="SMART" id="SM00248">
    <property type="entry name" value="ANK"/>
    <property type="match status" value="4"/>
</dbReference>